<comment type="caution">
    <text evidence="2">The sequence shown here is derived from an EMBL/GenBank/DDBJ whole genome shotgun (WGS) entry which is preliminary data.</text>
</comment>
<feature type="transmembrane region" description="Helical" evidence="1">
    <location>
        <begin position="6"/>
        <end position="32"/>
    </location>
</feature>
<accession>A0A5B7J4Z2</accession>
<gene>
    <name evidence="2" type="ORF">E2C01_084795</name>
</gene>
<keyword evidence="3" id="KW-1185">Reference proteome</keyword>
<dbReference type="Proteomes" id="UP000324222">
    <property type="component" value="Unassembled WGS sequence"/>
</dbReference>
<name>A0A5B7J4Z2_PORTR</name>
<dbReference type="AlphaFoldDB" id="A0A5B7J4Z2"/>
<organism evidence="2 3">
    <name type="scientific">Portunus trituberculatus</name>
    <name type="common">Swimming crab</name>
    <name type="synonym">Neptunus trituberculatus</name>
    <dbReference type="NCBI Taxonomy" id="210409"/>
    <lineage>
        <taxon>Eukaryota</taxon>
        <taxon>Metazoa</taxon>
        <taxon>Ecdysozoa</taxon>
        <taxon>Arthropoda</taxon>
        <taxon>Crustacea</taxon>
        <taxon>Multicrustacea</taxon>
        <taxon>Malacostraca</taxon>
        <taxon>Eumalacostraca</taxon>
        <taxon>Eucarida</taxon>
        <taxon>Decapoda</taxon>
        <taxon>Pleocyemata</taxon>
        <taxon>Brachyura</taxon>
        <taxon>Eubrachyura</taxon>
        <taxon>Portunoidea</taxon>
        <taxon>Portunidae</taxon>
        <taxon>Portuninae</taxon>
        <taxon>Portunus</taxon>
    </lineage>
</organism>
<keyword evidence="1" id="KW-0472">Membrane</keyword>
<keyword evidence="1" id="KW-1133">Transmembrane helix</keyword>
<dbReference type="EMBL" id="VSRR010082344">
    <property type="protein sequence ID" value="MPC89835.1"/>
    <property type="molecule type" value="Genomic_DNA"/>
</dbReference>
<protein>
    <submittedName>
        <fullName evidence="2">Uncharacterized protein</fullName>
    </submittedName>
</protein>
<evidence type="ECO:0000313" key="3">
    <source>
        <dbReference type="Proteomes" id="UP000324222"/>
    </source>
</evidence>
<keyword evidence="1" id="KW-0812">Transmembrane</keyword>
<proteinExistence type="predicted"/>
<evidence type="ECO:0000313" key="2">
    <source>
        <dbReference type="EMBL" id="MPC89835.1"/>
    </source>
</evidence>
<evidence type="ECO:0000256" key="1">
    <source>
        <dbReference type="SAM" id="Phobius"/>
    </source>
</evidence>
<sequence length="74" mass="8495">MTPSRVLPWVYLGVMTYTYMVGELSHFLLGIVSRPMSQELHYGDLACLPNPEAATQSNSCRDIHNETQWVLFFM</sequence>
<dbReference type="OrthoDB" id="3639251at2759"/>
<reference evidence="2 3" key="1">
    <citation type="submission" date="2019-05" db="EMBL/GenBank/DDBJ databases">
        <title>Another draft genome of Portunus trituberculatus and its Hox gene families provides insights of decapod evolution.</title>
        <authorList>
            <person name="Jeong J.-H."/>
            <person name="Song I."/>
            <person name="Kim S."/>
            <person name="Choi T."/>
            <person name="Kim D."/>
            <person name="Ryu S."/>
            <person name="Kim W."/>
        </authorList>
    </citation>
    <scope>NUCLEOTIDE SEQUENCE [LARGE SCALE GENOMIC DNA]</scope>
    <source>
        <tissue evidence="2">Muscle</tissue>
    </source>
</reference>